<evidence type="ECO:0000313" key="5">
    <source>
        <dbReference type="Proteomes" id="UP001571476"/>
    </source>
</evidence>
<sequence length="850" mass="96875">MIVVPPDHETFAWRCGVPECERALHESTEFCTVHYRDWSRLRKEGGDGATLAEFLRTAQPLKPRLWATTAPPCLICVDVPAWGNSPLCFLHKNRWRTYRRETRQRDGTEQAFHVWVAEQPRLPHFGQCQVVACPEVAVHLLGLCRRHYLVYRKDEQPGGARVPNNWGRMLTEWKKATPTVSYEDEAEFRRWCQATSSFYRSDGKLTLMGLHPLVKAEIKWAMFRHTQVPGEQLGTTWALPQIQRLAEECRRHRANSLADLDLGPNTSGRPLRFQSVAKAMLQYLRLIYFTREDSKDAGFIETEHFGVRFPHRMSHWDLTGVSQRWLRDLLWDSMADRLLTDPPRSGATLDQNRRAFVELSAFLDARAPGRGHDPRVLDKSLAIDFASDQRHRAEHRLKSLGLQRRGRGDRRTGQPSTVTPIMMSHVLGGCRRILRDALHAGVTDQIGLDRGFIVSIPSYRPPLRRRSPFPDDLARALADPGNLGQMEDRDPTDRGLRDAWEALVLTGRRANEVVQVRYDCIARLGGLPLFWHDQTKVGNFDQAIRIPERLYERIERRQATTRARFIQRYGRPPTAPESKAIALFPSNVRNRDLIKGVSYGWFHETFQAWLATLDLGHGVPHQARHTLATNLLKNGADLVHVKRYLGQISKEMAEHYVHLAHNDPKLEDALNALWVAGPGSAEPGIVLYASEPMTREEAEALSLDLTRKSTPAEGGFCTFQPVVDGGSCPWNLNCHNCDKFVMSGADLVYWHRKREQWRMLAERAPDSATADYLHQVFEPTARAIDGLEKALAAVGLLEDALALDLRRPQDYFGRVWSTAFRAQELARHEGQDVIDTGAEHNTETEEEEIP</sequence>
<feature type="domain" description="Tyr recombinase" evidence="3">
    <location>
        <begin position="472"/>
        <end position="671"/>
    </location>
</feature>
<dbReference type="EMBL" id="JBGOSP010000067">
    <property type="protein sequence ID" value="MFA3843623.1"/>
    <property type="molecule type" value="Genomic_DNA"/>
</dbReference>
<comment type="caution">
    <text evidence="4">The sequence shown here is derived from an EMBL/GenBank/DDBJ whole genome shotgun (WGS) entry which is preliminary data.</text>
</comment>
<feature type="compositionally biased region" description="Basic and acidic residues" evidence="2">
    <location>
        <begin position="831"/>
        <end position="843"/>
    </location>
</feature>
<proteinExistence type="predicted"/>
<organism evidence="4 5">
    <name type="scientific">Streptomyces aureus</name>
    <dbReference type="NCBI Taxonomy" id="193461"/>
    <lineage>
        <taxon>Bacteria</taxon>
        <taxon>Bacillati</taxon>
        <taxon>Actinomycetota</taxon>
        <taxon>Actinomycetes</taxon>
        <taxon>Kitasatosporales</taxon>
        <taxon>Streptomycetaceae</taxon>
        <taxon>Streptomyces</taxon>
    </lineage>
</organism>
<dbReference type="CDD" id="cd00397">
    <property type="entry name" value="DNA_BRE_C"/>
    <property type="match status" value="1"/>
</dbReference>
<dbReference type="InterPro" id="IPR002104">
    <property type="entry name" value="Integrase_catalytic"/>
</dbReference>
<feature type="region of interest" description="Disordered" evidence="2">
    <location>
        <begin position="831"/>
        <end position="850"/>
    </location>
</feature>
<dbReference type="InterPro" id="IPR011010">
    <property type="entry name" value="DNA_brk_join_enz"/>
</dbReference>
<dbReference type="Proteomes" id="UP001571476">
    <property type="component" value="Unassembled WGS sequence"/>
</dbReference>
<dbReference type="Gene3D" id="1.10.443.10">
    <property type="entry name" value="Intergrase catalytic core"/>
    <property type="match status" value="1"/>
</dbReference>
<keyword evidence="5" id="KW-1185">Reference proteome</keyword>
<evidence type="ECO:0000256" key="2">
    <source>
        <dbReference type="SAM" id="MobiDB-lite"/>
    </source>
</evidence>
<accession>A0ABV4T1M4</accession>
<dbReference type="RefSeq" id="WP_372567428.1">
    <property type="nucleotide sequence ID" value="NZ_JBGOSP010000067.1"/>
</dbReference>
<dbReference type="SUPFAM" id="SSF56349">
    <property type="entry name" value="DNA breaking-rejoining enzymes"/>
    <property type="match status" value="1"/>
</dbReference>
<protein>
    <submittedName>
        <fullName evidence="4">Tyrosine-type recombinase/integrase</fullName>
    </submittedName>
</protein>
<dbReference type="PROSITE" id="PS51898">
    <property type="entry name" value="TYR_RECOMBINASE"/>
    <property type="match status" value="1"/>
</dbReference>
<dbReference type="InterPro" id="IPR013762">
    <property type="entry name" value="Integrase-like_cat_sf"/>
</dbReference>
<evidence type="ECO:0000259" key="3">
    <source>
        <dbReference type="PROSITE" id="PS51898"/>
    </source>
</evidence>
<gene>
    <name evidence="4" type="ORF">ACEG43_47335</name>
</gene>
<evidence type="ECO:0000313" key="4">
    <source>
        <dbReference type="EMBL" id="MFA3843623.1"/>
    </source>
</evidence>
<dbReference type="Pfam" id="PF00589">
    <property type="entry name" value="Phage_integrase"/>
    <property type="match status" value="1"/>
</dbReference>
<reference evidence="4 5" key="1">
    <citation type="submission" date="2024-08" db="EMBL/GenBank/DDBJ databases">
        <title>Genome sequence of Streptomyces aureus CACIA-1.46HGO.</title>
        <authorList>
            <person name="Evangelista-Martinez Z."/>
        </authorList>
    </citation>
    <scope>NUCLEOTIDE SEQUENCE [LARGE SCALE GENOMIC DNA]</scope>
    <source>
        <strain evidence="4 5">CACIA-1.46HGO</strain>
    </source>
</reference>
<name>A0ABV4T1M4_9ACTN</name>
<evidence type="ECO:0000256" key="1">
    <source>
        <dbReference type="ARBA" id="ARBA00023172"/>
    </source>
</evidence>
<keyword evidence="1" id="KW-0233">DNA recombination</keyword>